<gene>
    <name evidence="1" type="ORF">PC118_g17176</name>
</gene>
<evidence type="ECO:0000313" key="1">
    <source>
        <dbReference type="EMBL" id="KAG2969895.1"/>
    </source>
</evidence>
<protein>
    <submittedName>
        <fullName evidence="1">Uncharacterized protein</fullName>
    </submittedName>
</protein>
<dbReference type="AlphaFoldDB" id="A0A8T1FIP5"/>
<organism evidence="1 2">
    <name type="scientific">Phytophthora cactorum</name>
    <dbReference type="NCBI Taxonomy" id="29920"/>
    <lineage>
        <taxon>Eukaryota</taxon>
        <taxon>Sar</taxon>
        <taxon>Stramenopiles</taxon>
        <taxon>Oomycota</taxon>
        <taxon>Peronosporomycetes</taxon>
        <taxon>Peronosporales</taxon>
        <taxon>Peronosporaceae</taxon>
        <taxon>Phytophthora</taxon>
    </lineage>
</organism>
<evidence type="ECO:0000313" key="2">
    <source>
        <dbReference type="Proteomes" id="UP000697107"/>
    </source>
</evidence>
<sequence>MPFESVIVIADRSHTGQRVGSKLCAARSGGIATHRVDEVDRVASAHTEIPSASACKQGRLMKWSIDSFW</sequence>
<accession>A0A8T1FIP5</accession>
<comment type="caution">
    <text evidence="1">The sequence shown here is derived from an EMBL/GenBank/DDBJ whole genome shotgun (WGS) entry which is preliminary data.</text>
</comment>
<dbReference type="Proteomes" id="UP000697107">
    <property type="component" value="Unassembled WGS sequence"/>
</dbReference>
<reference evidence="1" key="1">
    <citation type="submission" date="2018-10" db="EMBL/GenBank/DDBJ databases">
        <title>Effector identification in a new, highly contiguous assembly of the strawberry crown rot pathogen Phytophthora cactorum.</title>
        <authorList>
            <person name="Armitage A.D."/>
            <person name="Nellist C.F."/>
            <person name="Bates H."/>
            <person name="Vickerstaff R.J."/>
            <person name="Harrison R.J."/>
        </authorList>
    </citation>
    <scope>NUCLEOTIDE SEQUENCE</scope>
    <source>
        <strain evidence="1">P415</strain>
    </source>
</reference>
<name>A0A8T1FIP5_9STRA</name>
<proteinExistence type="predicted"/>
<dbReference type="EMBL" id="RCML01000760">
    <property type="protein sequence ID" value="KAG2969895.1"/>
    <property type="molecule type" value="Genomic_DNA"/>
</dbReference>